<dbReference type="InterPro" id="IPR036236">
    <property type="entry name" value="Znf_C2H2_sf"/>
</dbReference>
<dbReference type="Gene3D" id="3.30.160.60">
    <property type="entry name" value="Classic Zinc Finger"/>
    <property type="match status" value="1"/>
</dbReference>
<dbReference type="AlphaFoldDB" id="A0AAJ0B5J0"/>
<reference evidence="3" key="1">
    <citation type="submission" date="2023-06" db="EMBL/GenBank/DDBJ databases">
        <title>Genome-scale phylogeny and comparative genomics of the fungal order Sordariales.</title>
        <authorList>
            <consortium name="Lawrence Berkeley National Laboratory"/>
            <person name="Hensen N."/>
            <person name="Bonometti L."/>
            <person name="Westerberg I."/>
            <person name="Brannstrom I.O."/>
            <person name="Guillou S."/>
            <person name="Cros-Aarteil S."/>
            <person name="Calhoun S."/>
            <person name="Haridas S."/>
            <person name="Kuo A."/>
            <person name="Mondo S."/>
            <person name="Pangilinan J."/>
            <person name="Riley R."/>
            <person name="Labutti K."/>
            <person name="Andreopoulos B."/>
            <person name="Lipzen A."/>
            <person name="Chen C."/>
            <person name="Yanf M."/>
            <person name="Daum C."/>
            <person name="Ng V."/>
            <person name="Clum A."/>
            <person name="Steindorff A."/>
            <person name="Ohm R."/>
            <person name="Martin F."/>
            <person name="Silar P."/>
            <person name="Natvig D."/>
            <person name="Lalanne C."/>
            <person name="Gautier V."/>
            <person name="Ament-Velasquez S.L."/>
            <person name="Kruys A."/>
            <person name="Hutchinson M.I."/>
            <person name="Powell A.J."/>
            <person name="Barry K."/>
            <person name="Miller A.N."/>
            <person name="Grigoriev I.V."/>
            <person name="Debuchy R."/>
            <person name="Gladieux P."/>
            <person name="Thoren M.H."/>
            <person name="Johannesson H."/>
        </authorList>
    </citation>
    <scope>NUCLEOTIDE SEQUENCE</scope>
    <source>
        <strain evidence="3">PSN4</strain>
    </source>
</reference>
<feature type="compositionally biased region" description="Polar residues" evidence="1">
    <location>
        <begin position="351"/>
        <end position="367"/>
    </location>
</feature>
<feature type="region of interest" description="Disordered" evidence="1">
    <location>
        <begin position="1"/>
        <end position="39"/>
    </location>
</feature>
<dbReference type="GO" id="GO:0006357">
    <property type="term" value="P:regulation of transcription by RNA polymerase II"/>
    <property type="evidence" value="ECO:0007669"/>
    <property type="project" value="TreeGrafter"/>
</dbReference>
<protein>
    <submittedName>
        <fullName evidence="3">Metallothionein expression activator</fullName>
    </submittedName>
</protein>
<keyword evidence="4" id="KW-1185">Reference proteome</keyword>
<feature type="domain" description="C2H2-type" evidence="2">
    <location>
        <begin position="451"/>
        <end position="476"/>
    </location>
</feature>
<feature type="compositionally biased region" description="Basic and acidic residues" evidence="1">
    <location>
        <begin position="110"/>
        <end position="121"/>
    </location>
</feature>
<dbReference type="EMBL" id="MU839841">
    <property type="protein sequence ID" value="KAK1751922.1"/>
    <property type="molecule type" value="Genomic_DNA"/>
</dbReference>
<feature type="domain" description="C2H2-type" evidence="2">
    <location>
        <begin position="417"/>
        <end position="446"/>
    </location>
</feature>
<feature type="region of interest" description="Disordered" evidence="1">
    <location>
        <begin position="338"/>
        <end position="367"/>
    </location>
</feature>
<evidence type="ECO:0000259" key="2">
    <source>
        <dbReference type="SMART" id="SM00355"/>
    </source>
</evidence>
<feature type="compositionally biased region" description="Polar residues" evidence="1">
    <location>
        <begin position="84"/>
        <end position="93"/>
    </location>
</feature>
<accession>A0AAJ0B5J0</accession>
<sequence>MTDDSTRAHEPPSESLYYSDADFVPSSPGLQPHRPKLEPIDTLPRVKLMYTQAQRTRADGVLLGELDAHRNPERSEDAALLLSDNESTLSNEETIPGSLATVANPVLSLRDSRGSRERGADEPPSVSKGGQEPEVMVLDPPDPATMVAIDLKSLARGALAVASEDPAPEPVNAVPTPPNTENDVVKERHIPPPLSHPIAIRQGEERRPDRPIQPAVSSPFTPRSLYSPREPGTAPLIPPMEMRSPHPGLPPASSLAPLQMHSPRSDTSGSTPAPTPLPSIRDLNLSTVSLPRSPPGIQRLPPMSHGSPPVSPAETFRGGPLSPHHPFAAGGPSPYYHHGNGFHRSPHDYPSSATLTPGSDHSASTGATSITEKMSIEGLTIQTASYVCNFQGCTAAPFQTQYLLNSHANVHSSARPHYCPVIGCPRSEGGKGFKRKNEMIRHGLVHDSPGYVCPFCPDREHKYPRPDNLQRHVRVHHMDKDKDDPLLRDVLAQRPDGPNKGRRRRAVG</sequence>
<feature type="region of interest" description="Disordered" evidence="1">
    <location>
        <begin position="56"/>
        <end position="141"/>
    </location>
</feature>
<feature type="domain" description="C2H2-type" evidence="2">
    <location>
        <begin position="386"/>
        <end position="411"/>
    </location>
</feature>
<dbReference type="SUPFAM" id="SSF57667">
    <property type="entry name" value="beta-beta-alpha zinc fingers"/>
    <property type="match status" value="1"/>
</dbReference>
<evidence type="ECO:0000256" key="1">
    <source>
        <dbReference type="SAM" id="MobiDB-lite"/>
    </source>
</evidence>
<dbReference type="PANTHER" id="PTHR46179">
    <property type="entry name" value="ZINC FINGER PROTEIN"/>
    <property type="match status" value="1"/>
</dbReference>
<dbReference type="GO" id="GO:0005634">
    <property type="term" value="C:nucleus"/>
    <property type="evidence" value="ECO:0007669"/>
    <property type="project" value="TreeGrafter"/>
</dbReference>
<dbReference type="InterPro" id="IPR013087">
    <property type="entry name" value="Znf_C2H2_type"/>
</dbReference>
<name>A0AAJ0B5J0_9PEZI</name>
<proteinExistence type="predicted"/>
<feature type="compositionally biased region" description="Basic and acidic residues" evidence="1">
    <location>
        <begin position="66"/>
        <end position="77"/>
    </location>
</feature>
<dbReference type="PANTHER" id="PTHR46179:SF19">
    <property type="entry name" value="C2H2 FINGER DOMAIN TRANSCRIPTION FACTOR (EUROFUNG)-RELATED"/>
    <property type="match status" value="1"/>
</dbReference>
<feature type="region of interest" description="Disordered" evidence="1">
    <location>
        <begin position="478"/>
        <end position="508"/>
    </location>
</feature>
<organism evidence="3 4">
    <name type="scientific">Echria macrotheca</name>
    <dbReference type="NCBI Taxonomy" id="438768"/>
    <lineage>
        <taxon>Eukaryota</taxon>
        <taxon>Fungi</taxon>
        <taxon>Dikarya</taxon>
        <taxon>Ascomycota</taxon>
        <taxon>Pezizomycotina</taxon>
        <taxon>Sordariomycetes</taxon>
        <taxon>Sordariomycetidae</taxon>
        <taxon>Sordariales</taxon>
        <taxon>Schizotheciaceae</taxon>
        <taxon>Echria</taxon>
    </lineage>
</organism>
<dbReference type="SMART" id="SM00355">
    <property type="entry name" value="ZnF_C2H2"/>
    <property type="match status" value="3"/>
</dbReference>
<feature type="compositionally biased region" description="Basic and acidic residues" evidence="1">
    <location>
        <begin position="478"/>
        <end position="487"/>
    </location>
</feature>
<gene>
    <name evidence="3" type="ORF">QBC47DRAFT_405928</name>
</gene>
<feature type="region of interest" description="Disordered" evidence="1">
    <location>
        <begin position="162"/>
        <end position="314"/>
    </location>
</feature>
<dbReference type="Proteomes" id="UP001239445">
    <property type="component" value="Unassembled WGS sequence"/>
</dbReference>
<evidence type="ECO:0000313" key="4">
    <source>
        <dbReference type="Proteomes" id="UP001239445"/>
    </source>
</evidence>
<comment type="caution">
    <text evidence="3">The sequence shown here is derived from an EMBL/GenBank/DDBJ whole genome shotgun (WGS) entry which is preliminary data.</text>
</comment>
<evidence type="ECO:0000313" key="3">
    <source>
        <dbReference type="EMBL" id="KAK1751922.1"/>
    </source>
</evidence>
<dbReference type="InterPro" id="IPR051061">
    <property type="entry name" value="Zinc_finger_trans_reg"/>
</dbReference>
<feature type="compositionally biased region" description="Basic and acidic residues" evidence="1">
    <location>
        <begin position="1"/>
        <end position="12"/>
    </location>
</feature>